<accession>A0A366MC86</accession>
<gene>
    <name evidence="1" type="ORF">ALNOE001_06530</name>
</gene>
<organism evidence="1 2">
    <name type="scientific">Candidatus Methanobinarius endosymbioticus</name>
    <dbReference type="NCBI Taxonomy" id="2006182"/>
    <lineage>
        <taxon>Archaea</taxon>
        <taxon>Methanobacteriati</taxon>
        <taxon>Methanobacteriota</taxon>
        <taxon>Methanomada group</taxon>
        <taxon>Methanobacteria</taxon>
        <taxon>Methanobacteriales</taxon>
        <taxon>Methanobacteriaceae</taxon>
        <taxon>Candidatus Methanobinarius</taxon>
    </lineage>
</organism>
<protein>
    <submittedName>
        <fullName evidence="1">Uncharacterized protein</fullName>
    </submittedName>
</protein>
<sequence length="165" mass="18898">MVEVKTTNTSYTSHKRSLSSEKINLIHKSLEVNIQNIISSNNGLILETTLKQIIKSLYDEFICKPITIELIEKFTSQIDNAQKEYYLGWVDEIYNTGSSFEGDLEDLKKNTNLDNDNVCVFEKCIKKEKVLDYLKEITGTDTAVIISAKKKKVIKELTKILNKKT</sequence>
<name>A0A366MC86_9EURY</name>
<evidence type="ECO:0000313" key="1">
    <source>
        <dbReference type="EMBL" id="RBQ23861.1"/>
    </source>
</evidence>
<reference evidence="1 2" key="1">
    <citation type="submission" date="2018-06" db="EMBL/GenBank/DDBJ databases">
        <title>Genomic insight into two independent archaeal endosymbiosis events.</title>
        <authorList>
            <person name="Lind A.E."/>
            <person name="Lewis W.H."/>
            <person name="Spang A."/>
            <person name="Guy L."/>
            <person name="Embley M.T."/>
            <person name="Ettema T.J.G."/>
        </authorList>
    </citation>
    <scope>NUCLEOTIDE SEQUENCE [LARGE SCALE GENOMIC DNA]</scope>
    <source>
        <strain evidence="1">NOE</strain>
    </source>
</reference>
<evidence type="ECO:0000313" key="2">
    <source>
        <dbReference type="Proteomes" id="UP000253099"/>
    </source>
</evidence>
<comment type="caution">
    <text evidence="1">The sequence shown here is derived from an EMBL/GenBank/DDBJ whole genome shotgun (WGS) entry which is preliminary data.</text>
</comment>
<dbReference type="Proteomes" id="UP000253099">
    <property type="component" value="Unassembled WGS sequence"/>
</dbReference>
<keyword evidence="2" id="KW-1185">Reference proteome</keyword>
<dbReference type="AlphaFoldDB" id="A0A366MC86"/>
<proteinExistence type="predicted"/>
<dbReference type="EMBL" id="NIZT01000017">
    <property type="protein sequence ID" value="RBQ23861.1"/>
    <property type="molecule type" value="Genomic_DNA"/>
</dbReference>